<evidence type="ECO:0000256" key="1">
    <source>
        <dbReference type="SAM" id="Phobius"/>
    </source>
</evidence>
<organism evidence="2 3">
    <name type="scientific">Thermomonospora cellulosilytica</name>
    <dbReference type="NCBI Taxonomy" id="1411118"/>
    <lineage>
        <taxon>Bacteria</taxon>
        <taxon>Bacillati</taxon>
        <taxon>Actinomycetota</taxon>
        <taxon>Actinomycetes</taxon>
        <taxon>Streptosporangiales</taxon>
        <taxon>Thermomonosporaceae</taxon>
        <taxon>Thermomonospora</taxon>
    </lineage>
</organism>
<keyword evidence="1" id="KW-0472">Membrane</keyword>
<sequence>MRPAILPAVRPGLRVGNPLRSGVGRYAVLFVGLGAAGVVIGWAGPDAPGVGRLIRRR</sequence>
<keyword evidence="1" id="KW-1133">Transmembrane helix</keyword>
<comment type="caution">
    <text evidence="2">The sequence shown here is derived from an EMBL/GenBank/DDBJ whole genome shotgun (WGS) entry which is preliminary data.</text>
</comment>
<accession>A0A7W3N227</accession>
<proteinExistence type="predicted"/>
<dbReference type="RefSeq" id="WP_157996050.1">
    <property type="nucleotide sequence ID" value="NZ_JACJII010000001.1"/>
</dbReference>
<dbReference type="AlphaFoldDB" id="A0A7W3N227"/>
<gene>
    <name evidence="2" type="ORF">HNR21_005012</name>
</gene>
<dbReference type="Proteomes" id="UP000539313">
    <property type="component" value="Unassembled WGS sequence"/>
</dbReference>
<evidence type="ECO:0000313" key="2">
    <source>
        <dbReference type="EMBL" id="MBA9006130.1"/>
    </source>
</evidence>
<name>A0A7W3N227_9ACTN</name>
<protein>
    <submittedName>
        <fullName evidence="2">Uncharacterized protein</fullName>
    </submittedName>
</protein>
<reference evidence="2 3" key="1">
    <citation type="submission" date="2020-08" db="EMBL/GenBank/DDBJ databases">
        <title>Sequencing the genomes of 1000 actinobacteria strains.</title>
        <authorList>
            <person name="Klenk H.-P."/>
        </authorList>
    </citation>
    <scope>NUCLEOTIDE SEQUENCE [LARGE SCALE GENOMIC DNA]</scope>
    <source>
        <strain evidence="2 3">DSM 45823</strain>
    </source>
</reference>
<keyword evidence="1" id="KW-0812">Transmembrane</keyword>
<evidence type="ECO:0000313" key="3">
    <source>
        <dbReference type="Proteomes" id="UP000539313"/>
    </source>
</evidence>
<dbReference type="EMBL" id="JACJII010000001">
    <property type="protein sequence ID" value="MBA9006130.1"/>
    <property type="molecule type" value="Genomic_DNA"/>
</dbReference>
<keyword evidence="3" id="KW-1185">Reference proteome</keyword>
<feature type="transmembrane region" description="Helical" evidence="1">
    <location>
        <begin position="23"/>
        <end position="43"/>
    </location>
</feature>